<protein>
    <submittedName>
        <fullName evidence="7">Uncharacterized protein</fullName>
    </submittedName>
</protein>
<evidence type="ECO:0000256" key="3">
    <source>
        <dbReference type="ARBA" id="ARBA00022692"/>
    </source>
</evidence>
<dbReference type="EMBL" id="OZ020102">
    <property type="protein sequence ID" value="CAK9276614.1"/>
    <property type="molecule type" value="Genomic_DNA"/>
</dbReference>
<feature type="transmembrane region" description="Helical" evidence="6">
    <location>
        <begin position="577"/>
        <end position="600"/>
    </location>
</feature>
<evidence type="ECO:0000256" key="5">
    <source>
        <dbReference type="ARBA" id="ARBA00023136"/>
    </source>
</evidence>
<evidence type="ECO:0000256" key="2">
    <source>
        <dbReference type="ARBA" id="ARBA00022475"/>
    </source>
</evidence>
<comment type="subcellular location">
    <subcellularLocation>
        <location evidence="1">Cell membrane</location>
        <topology evidence="1">Multi-pass membrane protein</topology>
    </subcellularLocation>
</comment>
<dbReference type="PANTHER" id="PTHR33529">
    <property type="entry name" value="SLR0882 PROTEIN-RELATED"/>
    <property type="match status" value="1"/>
</dbReference>
<dbReference type="Proteomes" id="UP001497444">
    <property type="component" value="Chromosome 7"/>
</dbReference>
<dbReference type="InterPro" id="IPR005495">
    <property type="entry name" value="LptG/LptF_permease"/>
</dbReference>
<feature type="transmembrane region" description="Helical" evidence="6">
    <location>
        <begin position="544"/>
        <end position="565"/>
    </location>
</feature>
<evidence type="ECO:0000313" key="7">
    <source>
        <dbReference type="EMBL" id="CAK9276614.1"/>
    </source>
</evidence>
<sequence>MILKWEISIMSGVAKMMSNADFTTSCQSFHRNATFNQLGSHHCWRNSNSRSYFLPPLFHAYNRPLCPQISRRSVSGSCVVSLQSSFSSITACTKFWSLVNLGSGRFLVVYTNHAVFPSDKQSQHNFWGSSVNPACCCSVNPTKRLPIELRRKPKVEAVLQEFLPRIGRSWTWVTTNLVKQIAEKMRRIRIPVLDRYMMTEMMPVFVMAVGLCSIVGMTLGALAGLVSEVVVSGLPIAVAATAALLQLPYFAALSMPMASLAASLFGLGRLQADMETVAIFSAGVSLWRMLVSPLCLGFVAVLLKLVCHECLIPYGSSQARRMVDMALTTHMQGLRQNNDLVYPEYGVKREVGDDGKTIGRSHTVLQRIWYATEMKGTQLSGLLLLDIASSGHIHRVIVADEGEWKFEEGIWKFVNSTILNVCPKDSTFGILQMEGLQVPSARLTSCRALQKPSLQELSRGGILRLIAELRTNLHTKNQNRGGSQFSLDLTEAGIGDTSHIHCQEGGEKKEIVTSSAKDSKTHNVNRSDEDELVKLECFLHQRDAAIFSCIVYCLMGAMTTLVQGSRPASSGSRASPIAWALLSSMTYNMIVATAALAGMSRHLTPWLSAWIPPLIGLSLSFFLPVIL</sequence>
<feature type="transmembrane region" description="Helical" evidence="6">
    <location>
        <begin position="204"/>
        <end position="227"/>
    </location>
</feature>
<dbReference type="Pfam" id="PF03739">
    <property type="entry name" value="LptF_LptG"/>
    <property type="match status" value="1"/>
</dbReference>
<evidence type="ECO:0000256" key="1">
    <source>
        <dbReference type="ARBA" id="ARBA00004651"/>
    </source>
</evidence>
<keyword evidence="8" id="KW-1185">Reference proteome</keyword>
<keyword evidence="5 6" id="KW-0472">Membrane</keyword>
<evidence type="ECO:0000256" key="4">
    <source>
        <dbReference type="ARBA" id="ARBA00022989"/>
    </source>
</evidence>
<dbReference type="PANTHER" id="PTHR33529:SF6">
    <property type="entry name" value="YJGP_YJGQ FAMILY PERMEASE"/>
    <property type="match status" value="1"/>
</dbReference>
<proteinExistence type="predicted"/>
<feature type="transmembrane region" description="Helical" evidence="6">
    <location>
        <begin position="279"/>
        <end position="303"/>
    </location>
</feature>
<feature type="transmembrane region" description="Helical" evidence="6">
    <location>
        <begin position="606"/>
        <end position="626"/>
    </location>
</feature>
<keyword evidence="3 6" id="KW-0812">Transmembrane</keyword>
<organism evidence="7 8">
    <name type="scientific">Sphagnum jensenii</name>
    <dbReference type="NCBI Taxonomy" id="128206"/>
    <lineage>
        <taxon>Eukaryota</taxon>
        <taxon>Viridiplantae</taxon>
        <taxon>Streptophyta</taxon>
        <taxon>Embryophyta</taxon>
        <taxon>Bryophyta</taxon>
        <taxon>Sphagnophytina</taxon>
        <taxon>Sphagnopsida</taxon>
        <taxon>Sphagnales</taxon>
        <taxon>Sphagnaceae</taxon>
        <taxon>Sphagnum</taxon>
    </lineage>
</organism>
<keyword evidence="4 6" id="KW-1133">Transmembrane helix</keyword>
<evidence type="ECO:0000313" key="8">
    <source>
        <dbReference type="Proteomes" id="UP001497444"/>
    </source>
</evidence>
<name>A0ABP0XDL1_9BRYO</name>
<gene>
    <name evidence="7" type="ORF">CSSPJE1EN1_LOCUS22092</name>
</gene>
<accession>A0ABP0XDL1</accession>
<keyword evidence="2" id="KW-1003">Cell membrane</keyword>
<evidence type="ECO:0000256" key="6">
    <source>
        <dbReference type="SAM" id="Phobius"/>
    </source>
</evidence>
<reference evidence="7" key="1">
    <citation type="submission" date="2024-02" db="EMBL/GenBank/DDBJ databases">
        <authorList>
            <consortium name="ELIXIR-Norway"/>
            <consortium name="Elixir Norway"/>
        </authorList>
    </citation>
    <scope>NUCLEOTIDE SEQUENCE</scope>
</reference>